<evidence type="ECO:0000313" key="1">
    <source>
        <dbReference type="EMBL" id="MBX44414.1"/>
    </source>
</evidence>
<sequence length="41" mass="4970">MTWSDSCSRDWDAIKRLIYLLRNQTHQAWNVALLRRKHKSA</sequence>
<reference evidence="1" key="1">
    <citation type="submission" date="2018-02" db="EMBL/GenBank/DDBJ databases">
        <title>Rhizophora mucronata_Transcriptome.</title>
        <authorList>
            <person name="Meera S.P."/>
            <person name="Sreeshan A."/>
            <person name="Augustine A."/>
        </authorList>
    </citation>
    <scope>NUCLEOTIDE SEQUENCE</scope>
    <source>
        <tissue evidence="1">Leaf</tissue>
    </source>
</reference>
<accession>A0A2P2NPS0</accession>
<organism evidence="1">
    <name type="scientific">Rhizophora mucronata</name>
    <name type="common">Asiatic mangrove</name>
    <dbReference type="NCBI Taxonomy" id="61149"/>
    <lineage>
        <taxon>Eukaryota</taxon>
        <taxon>Viridiplantae</taxon>
        <taxon>Streptophyta</taxon>
        <taxon>Embryophyta</taxon>
        <taxon>Tracheophyta</taxon>
        <taxon>Spermatophyta</taxon>
        <taxon>Magnoliopsida</taxon>
        <taxon>eudicotyledons</taxon>
        <taxon>Gunneridae</taxon>
        <taxon>Pentapetalae</taxon>
        <taxon>rosids</taxon>
        <taxon>fabids</taxon>
        <taxon>Malpighiales</taxon>
        <taxon>Rhizophoraceae</taxon>
        <taxon>Rhizophora</taxon>
    </lineage>
</organism>
<name>A0A2P2NPS0_RHIMU</name>
<dbReference type="EMBL" id="GGEC01063930">
    <property type="protein sequence ID" value="MBX44414.1"/>
    <property type="molecule type" value="Transcribed_RNA"/>
</dbReference>
<dbReference type="AlphaFoldDB" id="A0A2P2NPS0"/>
<proteinExistence type="predicted"/>
<protein>
    <submittedName>
        <fullName evidence="1">Uncharacterized protein</fullName>
    </submittedName>
</protein>